<name>A0ABV1JD98_9ACTN</name>
<protein>
    <submittedName>
        <fullName evidence="3">Cell wall-binding repeat-containing protein</fullName>
    </submittedName>
</protein>
<feature type="signal peptide" evidence="2">
    <location>
        <begin position="1"/>
        <end position="30"/>
    </location>
</feature>
<reference evidence="3 4" key="1">
    <citation type="submission" date="2024-04" db="EMBL/GenBank/DDBJ databases">
        <title>Human intestinal bacterial collection.</title>
        <authorList>
            <person name="Pauvert C."/>
            <person name="Hitch T.C.A."/>
            <person name="Clavel T."/>
        </authorList>
    </citation>
    <scope>NUCLEOTIDE SEQUENCE [LARGE SCALE GENOMIC DNA]</scope>
    <source>
        <strain evidence="3 4">CLA-KB-H42</strain>
    </source>
</reference>
<organism evidence="3 4">
    <name type="scientific">Raoultibacter massiliensis</name>
    <dbReference type="NCBI Taxonomy" id="1852371"/>
    <lineage>
        <taxon>Bacteria</taxon>
        <taxon>Bacillati</taxon>
        <taxon>Actinomycetota</taxon>
        <taxon>Coriobacteriia</taxon>
        <taxon>Eggerthellales</taxon>
        <taxon>Eggerthellaceae</taxon>
        <taxon>Raoultibacter</taxon>
    </lineage>
</organism>
<sequence length="1050" mass="108189">MRIKTRRGFGFALSAVLAALLATSTLPAYANESQPVPQNESGSEAIAPSAAQAESGSEPISPLTAQAEINVPSGDTLVLASPTTFYFDSNPTGTAGEYDAGTKITCAGTFELRVIADNAVVRNVVGPSVISGGGHLTIRDSNTGYFSGLAASAVTIADNTTVSIDYTSWVSAISATELTVESGSSLSVTSSSLLLSGTDLTVKGSLTLTGMGASSNVDLKNSLVVDGGTLNVSSPASRSISLVGYGNDALVKIVNGGFASIANTGSGNPIALEADDIVVDGASTLSIDSARAINAVNDISVTDRSKLLINQTFTGTGDVGINVQGALFTVDGNSIVEIGTESATTLETALEMNGSVGSGSPAKLSVTDGSTFKAYGTTYGIHGAFDENEIFVSASTLIADGSSGYGIRTTGSTGAFNAEDGADVTASGLSSGICIDDGTVSATGSATSVIATATETDGNEFSAGIYASGNVTAHSSATIDATGTAGQGICSYGTVGATFEGTIKAASDSSLAIDSDFIYADNGTFDAYSRQQSAISAYYGADAENGSSITAKTESEGCCALWVPEGDVIIRASDVELYAVNWSATHGALYVPNGTIDATDASTAAENYLVPLTISQDSFVIPFDGITTRTDYDNYEYAGTPTCSIEKDGSGSKQGVTTSTTATDITLIATRTGDVGSECVTLCPTSTHIIRTTPVTLVSENEPARPNKSLNVARLFGDDRYGTSEQVSTYERVAADEDVIIVAAGNDYHFPDSLAASSLSGIEGNAPIVLTDKYALSDETRRVINDTLSAGKVIIVGNEYAVSDEVEAQIAALPSVSEIERIGGVDRQETAELIYSERLGNHSSTAIIARCGLFADSLSISPWAAATHSPIFLTEFGETSLTQETQDALAAGDFDRVVIVGDAYAVSARAAEEARIAAGVPYSQVVRLGGIDRFDTSSLIAAWTTSADRSDGDRLTWEKPAITRGDLHADALTGGALQGRDRSPILLTTTGAPHEAVLPHIASHDGDIAEIRFFGDHYSIGHETIKGFVSVLTYDTLVWRPDESVAIDLS</sequence>
<feature type="region of interest" description="Disordered" evidence="1">
    <location>
        <begin position="32"/>
        <end position="59"/>
    </location>
</feature>
<dbReference type="Gene3D" id="3.40.50.12090">
    <property type="match status" value="1"/>
</dbReference>
<evidence type="ECO:0000256" key="2">
    <source>
        <dbReference type="SAM" id="SignalP"/>
    </source>
</evidence>
<dbReference type="InterPro" id="IPR051922">
    <property type="entry name" value="Bact_Sporulation_Assoc"/>
</dbReference>
<dbReference type="RefSeq" id="WP_349227478.1">
    <property type="nucleotide sequence ID" value="NZ_JBBNOP010000006.1"/>
</dbReference>
<dbReference type="PROSITE" id="PS51318">
    <property type="entry name" value="TAT"/>
    <property type="match status" value="1"/>
</dbReference>
<dbReference type="InterPro" id="IPR006311">
    <property type="entry name" value="TAT_signal"/>
</dbReference>
<keyword evidence="4" id="KW-1185">Reference proteome</keyword>
<accession>A0ABV1JD98</accession>
<comment type="caution">
    <text evidence="3">The sequence shown here is derived from an EMBL/GenBank/DDBJ whole genome shotgun (WGS) entry which is preliminary data.</text>
</comment>
<proteinExistence type="predicted"/>
<gene>
    <name evidence="3" type="ORF">AAA083_08695</name>
</gene>
<feature type="compositionally biased region" description="Polar residues" evidence="1">
    <location>
        <begin position="32"/>
        <end position="42"/>
    </location>
</feature>
<feature type="chain" id="PRO_5045335066" evidence="2">
    <location>
        <begin position="31"/>
        <end position="1050"/>
    </location>
</feature>
<dbReference type="EMBL" id="JBBNOP010000006">
    <property type="protein sequence ID" value="MEQ3363052.1"/>
    <property type="molecule type" value="Genomic_DNA"/>
</dbReference>
<dbReference type="PANTHER" id="PTHR30032">
    <property type="entry name" value="N-ACETYLMURAMOYL-L-ALANINE AMIDASE-RELATED"/>
    <property type="match status" value="1"/>
</dbReference>
<keyword evidence="2" id="KW-0732">Signal</keyword>
<evidence type="ECO:0000256" key="1">
    <source>
        <dbReference type="SAM" id="MobiDB-lite"/>
    </source>
</evidence>
<dbReference type="InterPro" id="IPR007253">
    <property type="entry name" value="Cell_wall-bd_2"/>
</dbReference>
<dbReference type="Proteomes" id="UP001487305">
    <property type="component" value="Unassembled WGS sequence"/>
</dbReference>
<dbReference type="Pfam" id="PF04122">
    <property type="entry name" value="CW_binding_2"/>
    <property type="match status" value="3"/>
</dbReference>
<dbReference type="PANTHER" id="PTHR30032:SF8">
    <property type="entry name" value="GERMINATION-SPECIFIC N-ACETYLMURAMOYL-L-ALANINE AMIDASE"/>
    <property type="match status" value="1"/>
</dbReference>
<evidence type="ECO:0000313" key="3">
    <source>
        <dbReference type="EMBL" id="MEQ3363052.1"/>
    </source>
</evidence>
<evidence type="ECO:0000313" key="4">
    <source>
        <dbReference type="Proteomes" id="UP001487305"/>
    </source>
</evidence>